<dbReference type="PANTHER" id="PTHR18934">
    <property type="entry name" value="ATP-DEPENDENT RNA HELICASE"/>
    <property type="match status" value="1"/>
</dbReference>
<proteinExistence type="inferred from homology"/>
<dbReference type="FunFam" id="3.40.50.300:FF:000145">
    <property type="entry name" value="probable ATP-dependent RNA helicase DHX40"/>
    <property type="match status" value="1"/>
</dbReference>
<dbReference type="SMART" id="SM00487">
    <property type="entry name" value="DEXDc"/>
    <property type="match status" value="1"/>
</dbReference>
<dbReference type="InterPro" id="IPR011709">
    <property type="entry name" value="DEAD-box_helicase_OB_fold"/>
</dbReference>
<dbReference type="GO" id="GO:0003724">
    <property type="term" value="F:RNA helicase activity"/>
    <property type="evidence" value="ECO:0007669"/>
    <property type="project" value="UniProtKB-EC"/>
</dbReference>
<dbReference type="InterPro" id="IPR001650">
    <property type="entry name" value="Helicase_C-like"/>
</dbReference>
<evidence type="ECO:0000259" key="8">
    <source>
        <dbReference type="PROSITE" id="PS51192"/>
    </source>
</evidence>
<accession>A0A7R9ME81</accession>
<evidence type="ECO:0000313" key="10">
    <source>
        <dbReference type="EMBL" id="CAD7657589.1"/>
    </source>
</evidence>
<dbReference type="PANTHER" id="PTHR18934:SF136">
    <property type="entry name" value="ATP-DEPENDENT RNA HELICASE DHX35-RELATED"/>
    <property type="match status" value="1"/>
</dbReference>
<keyword evidence="5" id="KW-0347">Helicase</keyword>
<evidence type="ECO:0000256" key="6">
    <source>
        <dbReference type="ARBA" id="ARBA00022840"/>
    </source>
</evidence>
<dbReference type="Pfam" id="PF21010">
    <property type="entry name" value="HA2_C"/>
    <property type="match status" value="1"/>
</dbReference>
<dbReference type="Gene3D" id="1.20.120.1080">
    <property type="match status" value="1"/>
</dbReference>
<dbReference type="InterPro" id="IPR007502">
    <property type="entry name" value="Helicase-assoc_dom"/>
</dbReference>
<dbReference type="GO" id="GO:0005524">
    <property type="term" value="F:ATP binding"/>
    <property type="evidence" value="ECO:0007669"/>
    <property type="project" value="UniProtKB-KW"/>
</dbReference>
<dbReference type="Proteomes" id="UP000728032">
    <property type="component" value="Unassembled WGS sequence"/>
</dbReference>
<dbReference type="EC" id="3.6.4.13" evidence="2"/>
<feature type="domain" description="Helicase C-terminal" evidence="9">
    <location>
        <begin position="277"/>
        <end position="457"/>
    </location>
</feature>
<dbReference type="Gene3D" id="3.40.50.300">
    <property type="entry name" value="P-loop containing nucleotide triphosphate hydrolases"/>
    <property type="match status" value="2"/>
</dbReference>
<evidence type="ECO:0000256" key="5">
    <source>
        <dbReference type="ARBA" id="ARBA00022806"/>
    </source>
</evidence>
<organism evidence="10">
    <name type="scientific">Oppiella nova</name>
    <dbReference type="NCBI Taxonomy" id="334625"/>
    <lineage>
        <taxon>Eukaryota</taxon>
        <taxon>Metazoa</taxon>
        <taxon>Ecdysozoa</taxon>
        <taxon>Arthropoda</taxon>
        <taxon>Chelicerata</taxon>
        <taxon>Arachnida</taxon>
        <taxon>Acari</taxon>
        <taxon>Acariformes</taxon>
        <taxon>Sarcoptiformes</taxon>
        <taxon>Oribatida</taxon>
        <taxon>Brachypylina</taxon>
        <taxon>Oppioidea</taxon>
        <taxon>Oppiidae</taxon>
        <taxon>Oppiella</taxon>
    </lineage>
</organism>
<gene>
    <name evidence="10" type="ORF">ONB1V03_LOCUS14215</name>
</gene>
<evidence type="ECO:0000256" key="3">
    <source>
        <dbReference type="ARBA" id="ARBA00022741"/>
    </source>
</evidence>
<dbReference type="SMART" id="SM00847">
    <property type="entry name" value="HA2"/>
    <property type="match status" value="1"/>
</dbReference>
<evidence type="ECO:0000256" key="4">
    <source>
        <dbReference type="ARBA" id="ARBA00022801"/>
    </source>
</evidence>
<dbReference type="PROSITE" id="PS51192">
    <property type="entry name" value="HELICASE_ATP_BIND_1"/>
    <property type="match status" value="1"/>
</dbReference>
<dbReference type="PROSITE" id="PS51194">
    <property type="entry name" value="HELICASE_CTER"/>
    <property type="match status" value="1"/>
</dbReference>
<evidence type="ECO:0000256" key="1">
    <source>
        <dbReference type="ARBA" id="ARBA00008792"/>
    </source>
</evidence>
<dbReference type="OrthoDB" id="10253254at2759"/>
<comment type="catalytic activity">
    <reaction evidence="7">
        <text>ATP + H2O = ADP + phosphate + H(+)</text>
        <dbReference type="Rhea" id="RHEA:13065"/>
        <dbReference type="ChEBI" id="CHEBI:15377"/>
        <dbReference type="ChEBI" id="CHEBI:15378"/>
        <dbReference type="ChEBI" id="CHEBI:30616"/>
        <dbReference type="ChEBI" id="CHEBI:43474"/>
        <dbReference type="ChEBI" id="CHEBI:456216"/>
        <dbReference type="EC" id="3.6.4.13"/>
    </reaction>
</comment>
<keyword evidence="6" id="KW-0067">ATP-binding</keyword>
<dbReference type="InterPro" id="IPR048333">
    <property type="entry name" value="HA2_WH"/>
</dbReference>
<evidence type="ECO:0000259" key="9">
    <source>
        <dbReference type="PROSITE" id="PS51194"/>
    </source>
</evidence>
<feature type="domain" description="Helicase ATP-binding" evidence="8">
    <location>
        <begin position="65"/>
        <end position="246"/>
    </location>
</feature>
<dbReference type="Pfam" id="PF07717">
    <property type="entry name" value="OB_NTP_bind"/>
    <property type="match status" value="1"/>
</dbReference>
<dbReference type="InterPro" id="IPR014001">
    <property type="entry name" value="Helicase_ATP-bd"/>
</dbReference>
<evidence type="ECO:0000256" key="7">
    <source>
        <dbReference type="ARBA" id="ARBA00047984"/>
    </source>
</evidence>
<dbReference type="PROSITE" id="PS00690">
    <property type="entry name" value="DEAH_ATP_HELICASE"/>
    <property type="match status" value="1"/>
</dbReference>
<dbReference type="SUPFAM" id="SSF52540">
    <property type="entry name" value="P-loop containing nucleoside triphosphate hydrolases"/>
    <property type="match status" value="1"/>
</dbReference>
<dbReference type="FunFam" id="3.40.50.300:FF:000578">
    <property type="entry name" value="probable ATP-dependent RNA helicase DHX35"/>
    <property type="match status" value="1"/>
</dbReference>
<protein>
    <recommendedName>
        <fullName evidence="2">RNA helicase</fullName>
        <ecNumber evidence="2">3.6.4.13</ecNumber>
    </recommendedName>
</protein>
<dbReference type="EMBL" id="CAJPVJ010013267">
    <property type="protein sequence ID" value="CAG2174775.1"/>
    <property type="molecule type" value="Genomic_DNA"/>
</dbReference>
<evidence type="ECO:0000313" key="11">
    <source>
        <dbReference type="Proteomes" id="UP000728032"/>
    </source>
</evidence>
<evidence type="ECO:0000256" key="2">
    <source>
        <dbReference type="ARBA" id="ARBA00012552"/>
    </source>
</evidence>
<comment type="similarity">
    <text evidence="1">Belongs to the DEAD box helicase family. DEAH subfamily.</text>
</comment>
<dbReference type="GO" id="GO:0003723">
    <property type="term" value="F:RNA binding"/>
    <property type="evidence" value="ECO:0007669"/>
    <property type="project" value="TreeGrafter"/>
</dbReference>
<sequence>MNTTSSPVTPTHAVINGTDLLEDRHEEQLRSDEKICLAFNQHNKHVSSDEHRKRLPVNRFRDEIEYLMTKYQTLVIVGETGCGKSTQLPQIVAQICHQWMGTDTTTATTTPTTDHKHPMVAITEPRRVAAVSLAARVAQEMSVELGREVGYAIGFEDCVDRQRTRIKFVTEGILVNELMSDPLVTSYGAIIVDEAHERTLNTDILLALLKKILRKRPALRLVVSSATIECQLMKEYFNFNASSDRSADTSTVLCLDGRCHPVDVYYSRAPVADYVKESVQTVIKIHERYQFGDILVFLTGMEEVDACVSTLKDYARSLREKQTPGLRKLYVLPMYASLPATDQMRVFDTFGKSVRKVIVATNIAEISLTIPGVSFIVDSGFVKMRFYNPRTCTDSLVVVPTSQASAQQRAGRAGRERAGNAFRLYTEQAFQELTPFTTPEIQRSCLALTILQLKALGVNNIAKFEFISPPPERHVVSALDLLYALGAIGDTGALTQPLGLQMAEFPLHPMFAKMLLSSPGFGCSVEALTICAVLQVHNIWQQPGGGQRALQARRAKHELSVEEGDLIAYLNVYNLFVKADKVRSWADRHYLNYKALVRAVEVRHRLESVMNRFRMRWRSAGDDVDAVRRCIVAGFFANAAYLDPSGNYRTVRGDHELHIHPQSVLYTRPRPPKWVVFHEVLHTSQQFMRDVTPIDPKWLTELAPHYYQCGTDREIMESKLTNNT</sequence>
<dbReference type="GO" id="GO:0071013">
    <property type="term" value="C:catalytic step 2 spliceosome"/>
    <property type="evidence" value="ECO:0007669"/>
    <property type="project" value="TreeGrafter"/>
</dbReference>
<dbReference type="EMBL" id="OC928092">
    <property type="protein sequence ID" value="CAD7657589.1"/>
    <property type="molecule type" value="Genomic_DNA"/>
</dbReference>
<keyword evidence="11" id="KW-1185">Reference proteome</keyword>
<name>A0A7R9ME81_9ACAR</name>
<reference evidence="10" key="1">
    <citation type="submission" date="2020-11" db="EMBL/GenBank/DDBJ databases">
        <authorList>
            <person name="Tran Van P."/>
        </authorList>
    </citation>
    <scope>NUCLEOTIDE SEQUENCE</scope>
</reference>
<dbReference type="InterPro" id="IPR002464">
    <property type="entry name" value="DNA/RNA_helicase_DEAH_CS"/>
</dbReference>
<dbReference type="Pfam" id="PF04408">
    <property type="entry name" value="WHD_HA2"/>
    <property type="match status" value="1"/>
</dbReference>
<dbReference type="InterPro" id="IPR027417">
    <property type="entry name" value="P-loop_NTPase"/>
</dbReference>
<dbReference type="GO" id="GO:0016787">
    <property type="term" value="F:hydrolase activity"/>
    <property type="evidence" value="ECO:0007669"/>
    <property type="project" value="UniProtKB-KW"/>
</dbReference>
<keyword evidence="3" id="KW-0547">Nucleotide-binding</keyword>
<dbReference type="CDD" id="cd18791">
    <property type="entry name" value="SF2_C_RHA"/>
    <property type="match status" value="1"/>
</dbReference>
<keyword evidence="4" id="KW-0378">Hydrolase</keyword>
<dbReference type="AlphaFoldDB" id="A0A7R9ME81"/>
<dbReference type="SMART" id="SM00490">
    <property type="entry name" value="HELICc"/>
    <property type="match status" value="1"/>
</dbReference>
<dbReference type="Pfam" id="PF00271">
    <property type="entry name" value="Helicase_C"/>
    <property type="match status" value="1"/>
</dbReference>